<sequence length="225" mass="25919">MERKSLYRYSEKKWSNALIERGSIRVGTLQDFRKTEHKPGISDPFEGTKRLLHEIDDWDLDDEVNGSPSYHAKATELMGMFSIGPNTGGIRFTGCSSERVVEVPNCFIYCTSHRLHKDVMSQFEGADSCVEIYRLQNFYECLTAAINKRVPVRWGGLRDVRYASRTEICNGNDFGETPTWLKGEDFAGQYEARAVWHPMNPHEPLEPFAMEIPELSRFCRKIKAR</sequence>
<evidence type="ECO:0000313" key="2">
    <source>
        <dbReference type="Proteomes" id="UP001299876"/>
    </source>
</evidence>
<organism evidence="1 2">
    <name type="scientific">Pseudomonas violetae</name>
    <dbReference type="NCBI Taxonomy" id="2915813"/>
    <lineage>
        <taxon>Bacteria</taxon>
        <taxon>Pseudomonadati</taxon>
        <taxon>Pseudomonadota</taxon>
        <taxon>Gammaproteobacteria</taxon>
        <taxon>Pseudomonadales</taxon>
        <taxon>Pseudomonadaceae</taxon>
        <taxon>Pseudomonas</taxon>
    </lineage>
</organism>
<keyword evidence="2" id="KW-1185">Reference proteome</keyword>
<comment type="caution">
    <text evidence="1">The sequence shown here is derived from an EMBL/GenBank/DDBJ whole genome shotgun (WGS) entry which is preliminary data.</text>
</comment>
<proteinExistence type="predicted"/>
<accession>A0ABT0EV87</accession>
<name>A0ABT0EV87_9PSED</name>
<dbReference type="RefSeq" id="WP_247289017.1">
    <property type="nucleotide sequence ID" value="NZ_JAKNRW010000003.1"/>
</dbReference>
<reference evidence="1 2" key="1">
    <citation type="submission" date="2022-02" db="EMBL/GenBank/DDBJ databases">
        <title>Comparative genomics of the first Antarctic Pseudomonas spp. capable of biotransforming 2,4,6-Trinitrotoluene.</title>
        <authorList>
            <person name="Cabrera M.A."/>
            <person name="Marquez S.L."/>
            <person name="Perez-Donoso J.M."/>
        </authorList>
    </citation>
    <scope>NUCLEOTIDE SEQUENCE [LARGE SCALE GENOMIC DNA]</scope>
    <source>
        <strain evidence="1 2">TNT19</strain>
    </source>
</reference>
<dbReference type="Proteomes" id="UP001299876">
    <property type="component" value="Unassembled WGS sequence"/>
</dbReference>
<dbReference type="EMBL" id="JAKNRW010000003">
    <property type="protein sequence ID" value="MCK1789664.1"/>
    <property type="molecule type" value="Genomic_DNA"/>
</dbReference>
<gene>
    <name evidence="1" type="ORF">L9059_05585</name>
</gene>
<protein>
    <submittedName>
        <fullName evidence="1">Uncharacterized protein</fullName>
    </submittedName>
</protein>
<evidence type="ECO:0000313" key="1">
    <source>
        <dbReference type="EMBL" id="MCK1789664.1"/>
    </source>
</evidence>